<organism evidence="2 3">
    <name type="scientific">Salipiger marinus</name>
    <dbReference type="NCBI Taxonomy" id="555512"/>
    <lineage>
        <taxon>Bacteria</taxon>
        <taxon>Pseudomonadati</taxon>
        <taxon>Pseudomonadota</taxon>
        <taxon>Alphaproteobacteria</taxon>
        <taxon>Rhodobacterales</taxon>
        <taxon>Roseobacteraceae</taxon>
        <taxon>Salipiger</taxon>
    </lineage>
</organism>
<gene>
    <name evidence="2" type="ORF">SAMN04487993_1008211</name>
</gene>
<protein>
    <recommendedName>
        <fullName evidence="4">Helix-turn-helix domain-containing protein</fullName>
    </recommendedName>
</protein>
<evidence type="ECO:0000256" key="1">
    <source>
        <dbReference type="SAM" id="MobiDB-lite"/>
    </source>
</evidence>
<dbReference type="STRING" id="555512.SAMN04487993_1008211"/>
<evidence type="ECO:0008006" key="4">
    <source>
        <dbReference type="Google" id="ProtNLM"/>
    </source>
</evidence>
<proteinExistence type="predicted"/>
<dbReference type="EMBL" id="FNEJ01000008">
    <property type="protein sequence ID" value="SDI70291.1"/>
    <property type="molecule type" value="Genomic_DNA"/>
</dbReference>
<dbReference type="OrthoDB" id="9807742at2"/>
<dbReference type="Proteomes" id="UP000199093">
    <property type="component" value="Unassembled WGS sequence"/>
</dbReference>
<evidence type="ECO:0000313" key="2">
    <source>
        <dbReference type="EMBL" id="SDI70291.1"/>
    </source>
</evidence>
<sequence length="184" mass="20756">MADRDAKGRWLVGHGEPGPGRKCAYDESWMPEQAFRLTLLGLNDEQLASAFGIHPDTFYDWKRRHTAFSEAILAGGERADADVAHALYHRAKGVTVVSEKAFKNKEGEVVVAQTKTQLPADVRAAEIWLRNRQRKRWRKEDEATPPGTIEDPDAVTDARDLEDRKLAARIAELERRRAHGMGDK</sequence>
<accession>A0A1G8MQP6</accession>
<name>A0A1G8MQP6_9RHOB</name>
<keyword evidence="3" id="KW-1185">Reference proteome</keyword>
<dbReference type="AlphaFoldDB" id="A0A1G8MQP6"/>
<evidence type="ECO:0000313" key="3">
    <source>
        <dbReference type="Proteomes" id="UP000199093"/>
    </source>
</evidence>
<reference evidence="2 3" key="1">
    <citation type="submission" date="2016-10" db="EMBL/GenBank/DDBJ databases">
        <authorList>
            <person name="de Groot N.N."/>
        </authorList>
    </citation>
    <scope>NUCLEOTIDE SEQUENCE [LARGE SCALE GENOMIC DNA]</scope>
    <source>
        <strain evidence="2 3">DSM 26424</strain>
    </source>
</reference>
<feature type="region of interest" description="Disordered" evidence="1">
    <location>
        <begin position="135"/>
        <end position="160"/>
    </location>
</feature>
<dbReference type="RefSeq" id="WP_089846992.1">
    <property type="nucleotide sequence ID" value="NZ_FNEJ01000008.1"/>
</dbReference>